<organism evidence="3">
    <name type="scientific">Desulfatirhabdium butyrativorans</name>
    <dbReference type="NCBI Taxonomy" id="340467"/>
    <lineage>
        <taxon>Bacteria</taxon>
        <taxon>Pseudomonadati</taxon>
        <taxon>Thermodesulfobacteriota</taxon>
        <taxon>Desulfobacteria</taxon>
        <taxon>Desulfobacterales</taxon>
        <taxon>Desulfatirhabdiaceae</taxon>
        <taxon>Desulfatirhabdium</taxon>
    </lineage>
</organism>
<evidence type="ECO:0000259" key="2">
    <source>
        <dbReference type="Pfam" id="PF00582"/>
    </source>
</evidence>
<dbReference type="AlphaFoldDB" id="A0A7C4VRY0"/>
<dbReference type="CDD" id="cd00293">
    <property type="entry name" value="USP-like"/>
    <property type="match status" value="2"/>
</dbReference>
<proteinExistence type="inferred from homology"/>
<dbReference type="Gene3D" id="3.40.50.620">
    <property type="entry name" value="HUPs"/>
    <property type="match status" value="2"/>
</dbReference>
<dbReference type="Pfam" id="PF00582">
    <property type="entry name" value="Usp"/>
    <property type="match status" value="2"/>
</dbReference>
<dbReference type="EMBL" id="DSUH01000376">
    <property type="protein sequence ID" value="HGU34409.1"/>
    <property type="molecule type" value="Genomic_DNA"/>
</dbReference>
<gene>
    <name evidence="3" type="ORF">ENS29_16415</name>
</gene>
<dbReference type="PANTHER" id="PTHR46268:SF6">
    <property type="entry name" value="UNIVERSAL STRESS PROTEIN UP12"/>
    <property type="match status" value="1"/>
</dbReference>
<dbReference type="InterPro" id="IPR006016">
    <property type="entry name" value="UspA"/>
</dbReference>
<evidence type="ECO:0000256" key="1">
    <source>
        <dbReference type="ARBA" id="ARBA00008791"/>
    </source>
</evidence>
<name>A0A7C4VRY0_9BACT</name>
<reference evidence="3" key="1">
    <citation type="journal article" date="2020" name="mSystems">
        <title>Genome- and Community-Level Interaction Insights into Carbon Utilization and Element Cycling Functions of Hydrothermarchaeota in Hydrothermal Sediment.</title>
        <authorList>
            <person name="Zhou Z."/>
            <person name="Liu Y."/>
            <person name="Xu W."/>
            <person name="Pan J."/>
            <person name="Luo Z.H."/>
            <person name="Li M."/>
        </authorList>
    </citation>
    <scope>NUCLEOTIDE SEQUENCE [LARGE SCALE GENOMIC DNA]</scope>
    <source>
        <strain evidence="3">SpSt-477</strain>
    </source>
</reference>
<feature type="domain" description="UspA" evidence="2">
    <location>
        <begin position="162"/>
        <end position="297"/>
    </location>
</feature>
<accession>A0A7C4VRY0</accession>
<dbReference type="InterPro" id="IPR006015">
    <property type="entry name" value="Universal_stress_UspA"/>
</dbReference>
<sequence>MFNKILFATTGTPVCDNAAHVAFDIAKKYDAKLHVFHVLGMPSRGFSTTVKDIRTGESEHYDADYVAWVKEELRNTYDKYIKDYLNFDIDAVAGVPSTEILRFARQKDVDLIVMGAHSRQEQTGAARYRGAVGTNMQHVARSARCPVLIVSRPCTTCLWYFSNIVFGTDFSKQAFSAFLFACKLAKAIGSRLHIFHAVDMSSVHAGKIISQEEIEAKIEEARRKIEKTYLPYLDDYDNYDIDIWEGIPYVEILKYSRAKNADLIVMAHHAKEVDPDDAILGSTVEQVVLRASCPVASVNHPDKVSG</sequence>
<feature type="domain" description="UspA" evidence="2">
    <location>
        <begin position="1"/>
        <end position="150"/>
    </location>
</feature>
<evidence type="ECO:0000313" key="3">
    <source>
        <dbReference type="EMBL" id="HGU34409.1"/>
    </source>
</evidence>
<dbReference type="PRINTS" id="PR01438">
    <property type="entry name" value="UNVRSLSTRESS"/>
</dbReference>
<comment type="caution">
    <text evidence="3">The sequence shown here is derived from an EMBL/GenBank/DDBJ whole genome shotgun (WGS) entry which is preliminary data.</text>
</comment>
<dbReference type="InterPro" id="IPR014729">
    <property type="entry name" value="Rossmann-like_a/b/a_fold"/>
</dbReference>
<dbReference type="PANTHER" id="PTHR46268">
    <property type="entry name" value="STRESS RESPONSE PROTEIN NHAX"/>
    <property type="match status" value="1"/>
</dbReference>
<comment type="similarity">
    <text evidence="1">Belongs to the universal stress protein A family.</text>
</comment>
<dbReference type="SUPFAM" id="SSF52402">
    <property type="entry name" value="Adenine nucleotide alpha hydrolases-like"/>
    <property type="match status" value="2"/>
</dbReference>
<protein>
    <submittedName>
        <fullName evidence="3">Universal stress protein</fullName>
    </submittedName>
</protein>